<dbReference type="EMBL" id="CP001344">
    <property type="protein sequence ID" value="ACL43828.1"/>
    <property type="molecule type" value="Genomic_DNA"/>
</dbReference>
<evidence type="ECO:0000313" key="7">
    <source>
        <dbReference type="EMBL" id="ACL43828.1"/>
    </source>
</evidence>
<reference evidence="7" key="1">
    <citation type="submission" date="2009-01" db="EMBL/GenBank/DDBJ databases">
        <title>Complete sequence of chromosome Cyanothece sp. PCC 7425.</title>
        <authorList>
            <consortium name="US DOE Joint Genome Institute"/>
            <person name="Lucas S."/>
            <person name="Copeland A."/>
            <person name="Lapidus A."/>
            <person name="Glavina del Rio T."/>
            <person name="Dalin E."/>
            <person name="Tice H."/>
            <person name="Bruce D."/>
            <person name="Goodwin L."/>
            <person name="Pitluck S."/>
            <person name="Sims D."/>
            <person name="Meineke L."/>
            <person name="Brettin T."/>
            <person name="Detter J.C."/>
            <person name="Han C."/>
            <person name="Larimer F."/>
            <person name="Land M."/>
            <person name="Hauser L."/>
            <person name="Kyrpides N."/>
            <person name="Ovchinnikova G."/>
            <person name="Liberton M."/>
            <person name="Stoeckel J."/>
            <person name="Banerjee A."/>
            <person name="Singh A."/>
            <person name="Page L."/>
            <person name="Sato H."/>
            <person name="Zhao L."/>
            <person name="Sherman L."/>
            <person name="Pakrasi H."/>
            <person name="Richardson P."/>
        </authorList>
    </citation>
    <scope>NUCLEOTIDE SEQUENCE</scope>
    <source>
        <strain evidence="7">PCC 7425</strain>
    </source>
</reference>
<keyword evidence="4" id="KW-0564">Palmitate</keyword>
<dbReference type="HOGENOM" id="CLU_068064_0_0_3"/>
<keyword evidence="1" id="KW-1003">Cell membrane</keyword>
<dbReference type="InterPro" id="IPR005534">
    <property type="entry name" value="Curli_assmbl/transp-comp_CsgG"/>
</dbReference>
<keyword evidence="2 6" id="KW-0732">Signal</keyword>
<dbReference type="KEGG" id="cyn:Cyan7425_1457"/>
<keyword evidence="3" id="KW-0472">Membrane</keyword>
<gene>
    <name evidence="7" type="ordered locus">Cyan7425_1457</name>
</gene>
<sequence>MVALHRSSLSLIALAALLMISPSLAQTTAPSSPGLVPLQARPKVRIAVLNFDFSNIGLTGAVYSFTDSAGPSKAVSTLLTNLLVKDGTYVVVERSRIDAVLAEQNLGQAGRIEPTTAAQVGRILGVDAVVIGSVTEFGLEQKKGGVNILGFGSQKETQIARVQLAARIVSTTTGEILSVAEAKGEATQVDESISVGGYGSTAQGSNASDRLLSTAAQQALEEVKTKFVAEADKLAALPPVVPLIETLVAHVAGPEITFNKGGTDGLRPGMILQVERVSGEIRDPATGKVLTRKTTPLGRVQLVQVQPNFSVGKVLRGQGFKVGDVAKAVQ</sequence>
<evidence type="ECO:0000256" key="2">
    <source>
        <dbReference type="ARBA" id="ARBA00022729"/>
    </source>
</evidence>
<dbReference type="PANTHER" id="PTHR41164:SF1">
    <property type="entry name" value="CURLI PRODUCTION ASSEMBLY_TRANSPORT COMPONENT CSGG"/>
    <property type="match status" value="1"/>
</dbReference>
<evidence type="ECO:0000256" key="5">
    <source>
        <dbReference type="ARBA" id="ARBA00023288"/>
    </source>
</evidence>
<name>B8HPG7_CYAP4</name>
<feature type="signal peptide" evidence="6">
    <location>
        <begin position="1"/>
        <end position="25"/>
    </location>
</feature>
<dbReference type="GO" id="GO:0030288">
    <property type="term" value="C:outer membrane-bounded periplasmic space"/>
    <property type="evidence" value="ECO:0007669"/>
    <property type="project" value="InterPro"/>
</dbReference>
<dbReference type="Gene3D" id="3.40.50.10610">
    <property type="entry name" value="ABC-type transport auxiliary lipoprotein component"/>
    <property type="match status" value="1"/>
</dbReference>
<dbReference type="PANTHER" id="PTHR41164">
    <property type="entry name" value="CURLI PRODUCTION ASSEMBLY/TRANSPORT COMPONENT CSGG"/>
    <property type="match status" value="1"/>
</dbReference>
<evidence type="ECO:0000256" key="3">
    <source>
        <dbReference type="ARBA" id="ARBA00023136"/>
    </source>
</evidence>
<accession>B8HPG7</accession>
<evidence type="ECO:0000256" key="6">
    <source>
        <dbReference type="SAM" id="SignalP"/>
    </source>
</evidence>
<protein>
    <submittedName>
        <fullName evidence="7">CsgG family protein, putative</fullName>
    </submittedName>
</protein>
<evidence type="ECO:0000256" key="1">
    <source>
        <dbReference type="ARBA" id="ARBA00022475"/>
    </source>
</evidence>
<keyword evidence="5" id="KW-0449">Lipoprotein</keyword>
<dbReference type="AlphaFoldDB" id="B8HPG7"/>
<feature type="chain" id="PRO_5002873364" evidence="6">
    <location>
        <begin position="26"/>
        <end position="330"/>
    </location>
</feature>
<organism evidence="7">
    <name type="scientific">Cyanothece sp. (strain PCC 7425 / ATCC 29141)</name>
    <dbReference type="NCBI Taxonomy" id="395961"/>
    <lineage>
        <taxon>Bacteria</taxon>
        <taxon>Bacillati</taxon>
        <taxon>Cyanobacteriota</taxon>
        <taxon>Cyanophyceae</taxon>
        <taxon>Gomontiellales</taxon>
        <taxon>Cyanothecaceae</taxon>
        <taxon>Cyanothece</taxon>
    </lineage>
</organism>
<proteinExistence type="predicted"/>
<dbReference type="STRING" id="395961.Cyan7425_1457"/>
<dbReference type="Pfam" id="PF03783">
    <property type="entry name" value="CsgG"/>
    <property type="match status" value="1"/>
</dbReference>
<dbReference type="eggNOG" id="COG1462">
    <property type="taxonomic scope" value="Bacteria"/>
</dbReference>
<evidence type="ECO:0000256" key="4">
    <source>
        <dbReference type="ARBA" id="ARBA00023139"/>
    </source>
</evidence>